<dbReference type="Proteomes" id="UP000604825">
    <property type="component" value="Unassembled WGS sequence"/>
</dbReference>
<proteinExistence type="predicted"/>
<feature type="region of interest" description="Disordered" evidence="1">
    <location>
        <begin position="102"/>
        <end position="202"/>
    </location>
</feature>
<organism evidence="2 3">
    <name type="scientific">Miscanthus lutarioriparius</name>
    <dbReference type="NCBI Taxonomy" id="422564"/>
    <lineage>
        <taxon>Eukaryota</taxon>
        <taxon>Viridiplantae</taxon>
        <taxon>Streptophyta</taxon>
        <taxon>Embryophyta</taxon>
        <taxon>Tracheophyta</taxon>
        <taxon>Spermatophyta</taxon>
        <taxon>Magnoliopsida</taxon>
        <taxon>Liliopsida</taxon>
        <taxon>Poales</taxon>
        <taxon>Poaceae</taxon>
        <taxon>PACMAD clade</taxon>
        <taxon>Panicoideae</taxon>
        <taxon>Andropogonodae</taxon>
        <taxon>Andropogoneae</taxon>
        <taxon>Saccharinae</taxon>
        <taxon>Miscanthus</taxon>
    </lineage>
</organism>
<protein>
    <submittedName>
        <fullName evidence="2">Uncharacterized protein</fullName>
    </submittedName>
</protein>
<dbReference type="AlphaFoldDB" id="A0A811P2C2"/>
<accession>A0A811P2C2</accession>
<reference evidence="2" key="1">
    <citation type="submission" date="2020-10" db="EMBL/GenBank/DDBJ databases">
        <authorList>
            <person name="Han B."/>
            <person name="Lu T."/>
            <person name="Zhao Q."/>
            <person name="Huang X."/>
            <person name="Zhao Y."/>
        </authorList>
    </citation>
    <scope>NUCLEOTIDE SEQUENCE</scope>
</reference>
<evidence type="ECO:0000313" key="3">
    <source>
        <dbReference type="Proteomes" id="UP000604825"/>
    </source>
</evidence>
<name>A0A811P2C2_9POAL</name>
<sequence>MERSSWEQRGRWGWGCGAAGVGAREPPSIRRLGPRLSLHGKLRRPLASGREEEGVRRARMRYSPSLPRRRQVRVLLLLGGLVEMAMIIDLFRGLQGEGEGEIEAGDEAGGATVCSDSIQGRGRRSSLLQPRARPAEEPPPAGGAARFVASRQGRAAGGAASSRGRVEAQVRGRRRRLQPVARRGPRPPAPTCLTSPAPSPDLAITPTRADLRYRHLLLSAADSDEWEDGEDESAASWGMPKECYGGVNFSETADKACSSDSSLMRKAMDC</sequence>
<comment type="caution">
    <text evidence="2">The sequence shown here is derived from an EMBL/GenBank/DDBJ whole genome shotgun (WGS) entry which is preliminary data.</text>
</comment>
<keyword evidence="3" id="KW-1185">Reference proteome</keyword>
<feature type="compositionally biased region" description="Low complexity" evidence="1">
    <location>
        <begin position="142"/>
        <end position="163"/>
    </location>
</feature>
<gene>
    <name evidence="2" type="ORF">NCGR_LOCUS21366</name>
</gene>
<evidence type="ECO:0000313" key="2">
    <source>
        <dbReference type="EMBL" id="CAD6231253.1"/>
    </source>
</evidence>
<evidence type="ECO:0000256" key="1">
    <source>
        <dbReference type="SAM" id="MobiDB-lite"/>
    </source>
</evidence>
<dbReference type="EMBL" id="CAJGYO010000005">
    <property type="protein sequence ID" value="CAD6231253.1"/>
    <property type="molecule type" value="Genomic_DNA"/>
</dbReference>